<protein>
    <submittedName>
        <fullName evidence="2">Uncharacterized protein</fullName>
    </submittedName>
</protein>
<evidence type="ECO:0000313" key="3">
    <source>
        <dbReference type="Proteomes" id="UP001612928"/>
    </source>
</evidence>
<feature type="region of interest" description="Disordered" evidence="1">
    <location>
        <begin position="1"/>
        <end position="29"/>
    </location>
</feature>
<evidence type="ECO:0000313" key="2">
    <source>
        <dbReference type="EMBL" id="MFI7443029.1"/>
    </source>
</evidence>
<reference evidence="2 3" key="1">
    <citation type="submission" date="2024-10" db="EMBL/GenBank/DDBJ databases">
        <title>The Natural Products Discovery Center: Release of the First 8490 Sequenced Strains for Exploring Actinobacteria Biosynthetic Diversity.</title>
        <authorList>
            <person name="Kalkreuter E."/>
            <person name="Kautsar S.A."/>
            <person name="Yang D."/>
            <person name="Bader C.D."/>
            <person name="Teijaro C.N."/>
            <person name="Fluegel L."/>
            <person name="Davis C.M."/>
            <person name="Simpson J.R."/>
            <person name="Lauterbach L."/>
            <person name="Steele A.D."/>
            <person name="Gui C."/>
            <person name="Meng S."/>
            <person name="Li G."/>
            <person name="Viehrig K."/>
            <person name="Ye F."/>
            <person name="Su P."/>
            <person name="Kiefer A.F."/>
            <person name="Nichols A."/>
            <person name="Cepeda A.J."/>
            <person name="Yan W."/>
            <person name="Fan B."/>
            <person name="Jiang Y."/>
            <person name="Adhikari A."/>
            <person name="Zheng C.-J."/>
            <person name="Schuster L."/>
            <person name="Cowan T.M."/>
            <person name="Smanski M.J."/>
            <person name="Chevrette M.G."/>
            <person name="De Carvalho L.P.S."/>
            <person name="Shen B."/>
        </authorList>
    </citation>
    <scope>NUCLEOTIDE SEQUENCE [LARGE SCALE GENOMIC DNA]</scope>
    <source>
        <strain evidence="2 3">NPDC049503</strain>
    </source>
</reference>
<dbReference type="RefSeq" id="WP_144070216.1">
    <property type="nucleotide sequence ID" value="NZ_JBITMB010000005.1"/>
</dbReference>
<comment type="caution">
    <text evidence="2">The sequence shown here is derived from an EMBL/GenBank/DDBJ whole genome shotgun (WGS) entry which is preliminary data.</text>
</comment>
<evidence type="ECO:0000256" key="1">
    <source>
        <dbReference type="SAM" id="MobiDB-lite"/>
    </source>
</evidence>
<keyword evidence="3" id="KW-1185">Reference proteome</keyword>
<sequence>MPDERHPIRRPPGTRPVASMTGPDPGGRRVAVVNTHPRTHRPSGPQPVADFATPMTGFHVRRVFDERCPGA</sequence>
<accession>A0ABW8A8C8</accession>
<gene>
    <name evidence="2" type="ORF">ACIBP5_23920</name>
</gene>
<name>A0ABW8A8C8_9ACTN</name>
<dbReference type="Proteomes" id="UP001612928">
    <property type="component" value="Unassembled WGS sequence"/>
</dbReference>
<proteinExistence type="predicted"/>
<dbReference type="EMBL" id="JBITMB010000005">
    <property type="protein sequence ID" value="MFI7443029.1"/>
    <property type="molecule type" value="Genomic_DNA"/>
</dbReference>
<organism evidence="2 3">
    <name type="scientific">Nonomuraea indica</name>
    <dbReference type="NCBI Taxonomy" id="1581193"/>
    <lineage>
        <taxon>Bacteria</taxon>
        <taxon>Bacillati</taxon>
        <taxon>Actinomycetota</taxon>
        <taxon>Actinomycetes</taxon>
        <taxon>Streptosporangiales</taxon>
        <taxon>Streptosporangiaceae</taxon>
        <taxon>Nonomuraea</taxon>
    </lineage>
</organism>